<name>A0A4V1G7L0_9ENTR</name>
<evidence type="ECO:0000313" key="8">
    <source>
        <dbReference type="EMBL" id="QCT20017.1"/>
    </source>
</evidence>
<dbReference type="EMBL" id="CP040428">
    <property type="protein sequence ID" value="QCT20017.1"/>
    <property type="molecule type" value="Genomic_DNA"/>
</dbReference>
<evidence type="ECO:0000256" key="3">
    <source>
        <dbReference type="ARBA" id="ARBA00022729"/>
    </source>
</evidence>
<gene>
    <name evidence="8" type="ORF">FEM41_10325</name>
</gene>
<reference evidence="8 9" key="1">
    <citation type="submission" date="2019-05" db="EMBL/GenBank/DDBJ databases">
        <title>Complete genome sequence of Izhakiella calystegiae KSNA2, an endophyte isolated from beach morning glory (Calystegia soldanella).</title>
        <authorList>
            <person name="Jiang L."/>
            <person name="Jeong J.C."/>
            <person name="Kim C.Y."/>
            <person name="Kim D.H."/>
            <person name="Kim S.W."/>
            <person name="Lee j."/>
        </authorList>
    </citation>
    <scope>NUCLEOTIDE SEQUENCE [LARGE SCALE GENOMIC DNA]</scope>
    <source>
        <strain evidence="8 9">KSNA2</strain>
    </source>
</reference>
<dbReference type="InterPro" id="IPR014453">
    <property type="entry name" value="Inhibitor_vertebrate_lysozyme"/>
</dbReference>
<dbReference type="InterPro" id="IPR036501">
    <property type="entry name" value="Inhibitor_vert_lysozyme_sf"/>
</dbReference>
<evidence type="ECO:0000256" key="5">
    <source>
        <dbReference type="PIRSR" id="PIRSR009103-1"/>
    </source>
</evidence>
<dbReference type="KEGG" id="izh:FEM41_10325"/>
<evidence type="ECO:0000256" key="6">
    <source>
        <dbReference type="PIRSR" id="PIRSR009103-2"/>
    </source>
</evidence>
<dbReference type="Pfam" id="PF08816">
    <property type="entry name" value="Ivy"/>
    <property type="match status" value="1"/>
</dbReference>
<organism evidence="8 9">
    <name type="scientific">Jejubacter calystegiae</name>
    <dbReference type="NCBI Taxonomy" id="2579935"/>
    <lineage>
        <taxon>Bacteria</taxon>
        <taxon>Pseudomonadati</taxon>
        <taxon>Pseudomonadota</taxon>
        <taxon>Gammaproteobacteria</taxon>
        <taxon>Enterobacterales</taxon>
        <taxon>Enterobacteriaceae</taxon>
        <taxon>Jejubacter</taxon>
    </lineage>
</organism>
<keyword evidence="4" id="KW-0574">Periplasm</keyword>
<evidence type="ECO:0000256" key="2">
    <source>
        <dbReference type="ARBA" id="ARBA00009724"/>
    </source>
</evidence>
<dbReference type="GO" id="GO:0042597">
    <property type="term" value="C:periplasmic space"/>
    <property type="evidence" value="ECO:0007669"/>
    <property type="project" value="UniProtKB-SubCell"/>
</dbReference>
<dbReference type="SUPFAM" id="SSF89872">
    <property type="entry name" value="Inhibitor of vertebrate lysozyme, Ivy"/>
    <property type="match status" value="1"/>
</dbReference>
<sequence>MLKKTLAVALFLATGSAMAAESDLTVSQLATSQSTKAEFSKMVEGHTLPAWVTKGGTSTGTKEVQLGDNRYLVLESCKPHDCGSERIAVLYSPKLKRMMGLYSSVDEAKASEQLAWLNVGDAESIDGKTVLYAALTGSLENHPDAFNFK</sequence>
<dbReference type="AlphaFoldDB" id="A0A4V1G7L0"/>
<feature type="signal peptide" evidence="7">
    <location>
        <begin position="1"/>
        <end position="19"/>
    </location>
</feature>
<feature type="disulfide bond" evidence="6">
    <location>
        <begin position="77"/>
        <end position="82"/>
    </location>
</feature>
<dbReference type="Gene3D" id="3.40.1420.10">
    <property type="entry name" value="Inhibitor of vertebrate lysozyme"/>
    <property type="match status" value="1"/>
</dbReference>
<dbReference type="Proteomes" id="UP000302163">
    <property type="component" value="Chromosome"/>
</dbReference>
<evidence type="ECO:0000256" key="7">
    <source>
        <dbReference type="SAM" id="SignalP"/>
    </source>
</evidence>
<dbReference type="OrthoDB" id="9033596at2"/>
<dbReference type="NCBIfam" id="NF007443">
    <property type="entry name" value="PRK09993.1"/>
    <property type="match status" value="1"/>
</dbReference>
<feature type="site" description="Important for lysozyme inhibition" evidence="5">
    <location>
        <position position="80"/>
    </location>
</feature>
<evidence type="ECO:0000313" key="9">
    <source>
        <dbReference type="Proteomes" id="UP000302163"/>
    </source>
</evidence>
<protein>
    <submittedName>
        <fullName evidence="8">C-lysozyme inhibitor</fullName>
    </submittedName>
</protein>
<proteinExistence type="inferred from homology"/>
<dbReference type="PIRSF" id="PIRSF009103">
    <property type="entry name" value="Ivy"/>
    <property type="match status" value="1"/>
</dbReference>
<keyword evidence="3 7" id="KW-0732">Signal</keyword>
<evidence type="ECO:0000256" key="1">
    <source>
        <dbReference type="ARBA" id="ARBA00004418"/>
    </source>
</evidence>
<comment type="subcellular location">
    <subcellularLocation>
        <location evidence="1">Periplasm</location>
    </subcellularLocation>
</comment>
<dbReference type="RefSeq" id="WP_138095894.1">
    <property type="nucleotide sequence ID" value="NZ_CP040428.1"/>
</dbReference>
<accession>A0A4V1G7L0</accession>
<comment type="similarity">
    <text evidence="2">Belongs to the ivy family.</text>
</comment>
<keyword evidence="9" id="KW-1185">Reference proteome</keyword>
<keyword evidence="6" id="KW-1015">Disulfide bond</keyword>
<feature type="chain" id="PRO_5020571974" evidence="7">
    <location>
        <begin position="20"/>
        <end position="149"/>
    </location>
</feature>
<evidence type="ECO:0000256" key="4">
    <source>
        <dbReference type="ARBA" id="ARBA00022764"/>
    </source>
</evidence>